<protein>
    <submittedName>
        <fullName evidence="1">Uncharacterized protein</fullName>
    </submittedName>
</protein>
<reference evidence="1 2" key="1">
    <citation type="submission" date="2020-02" db="EMBL/GenBank/DDBJ databases">
        <title>Newly sequenced genome of strain CSTR1 showed variability in Candidatus Kuenenia stuttgartiensis genomes.</title>
        <authorList>
            <person name="Ding C."/>
            <person name="Adrian L."/>
        </authorList>
    </citation>
    <scope>NUCLEOTIDE SEQUENCE [LARGE SCALE GENOMIC DNA]</scope>
    <source>
        <strain evidence="1 2">CSTR1</strain>
    </source>
</reference>
<name>A0A6G7GKG5_KUEST</name>
<gene>
    <name evidence="1" type="ORF">KsCSTR_06360</name>
</gene>
<evidence type="ECO:0000313" key="2">
    <source>
        <dbReference type="Proteomes" id="UP000501926"/>
    </source>
</evidence>
<evidence type="ECO:0000313" key="1">
    <source>
        <dbReference type="EMBL" id="QII10015.1"/>
    </source>
</evidence>
<proteinExistence type="predicted"/>
<accession>A0A6G7GKG5</accession>
<sequence>MKDSTPYIPVSKMAKSSLLAVSNNIKRAVQVANLNPPGDTYSDSMF</sequence>
<organism evidence="1 2">
    <name type="scientific">Kuenenia stuttgartiensis</name>
    <dbReference type="NCBI Taxonomy" id="174633"/>
    <lineage>
        <taxon>Bacteria</taxon>
        <taxon>Pseudomonadati</taxon>
        <taxon>Planctomycetota</taxon>
        <taxon>Candidatus Brocadiia</taxon>
        <taxon>Candidatus Brocadiales</taxon>
        <taxon>Candidatus Brocadiaceae</taxon>
        <taxon>Candidatus Kuenenia</taxon>
    </lineage>
</organism>
<dbReference type="AlphaFoldDB" id="A0A6G7GKG5"/>
<dbReference type="EMBL" id="CP049055">
    <property type="protein sequence ID" value="QII10015.1"/>
    <property type="molecule type" value="Genomic_DNA"/>
</dbReference>
<dbReference type="Proteomes" id="UP000501926">
    <property type="component" value="Chromosome"/>
</dbReference>